<dbReference type="AlphaFoldDB" id="A0A8J2T6F0"/>
<keyword evidence="1" id="KW-1133">Transmembrane helix</keyword>
<dbReference type="OrthoDB" id="4138492at2759"/>
<keyword evidence="1" id="KW-0812">Transmembrane</keyword>
<evidence type="ECO:0000313" key="2">
    <source>
        <dbReference type="EMBL" id="CDF89169.1"/>
    </source>
</evidence>
<proteinExistence type="predicted"/>
<gene>
    <name evidence="2" type="ORF">BN860_10814g</name>
</gene>
<feature type="transmembrane region" description="Helical" evidence="1">
    <location>
        <begin position="6"/>
        <end position="23"/>
    </location>
</feature>
<dbReference type="EMBL" id="HG316456">
    <property type="protein sequence ID" value="CDF89169.1"/>
    <property type="molecule type" value="Genomic_DNA"/>
</dbReference>
<feature type="transmembrane region" description="Helical" evidence="1">
    <location>
        <begin position="56"/>
        <end position="76"/>
    </location>
</feature>
<organism evidence="2 3">
    <name type="scientific">Zygosaccharomyces bailii (strain CLIB 213 / ATCC 58445 / CBS 680 / BCRC 21525 / NBRC 1098 / NCYC 1416 / NRRL Y-2227)</name>
    <dbReference type="NCBI Taxonomy" id="1333698"/>
    <lineage>
        <taxon>Eukaryota</taxon>
        <taxon>Fungi</taxon>
        <taxon>Dikarya</taxon>
        <taxon>Ascomycota</taxon>
        <taxon>Saccharomycotina</taxon>
        <taxon>Saccharomycetes</taxon>
        <taxon>Saccharomycetales</taxon>
        <taxon>Saccharomycetaceae</taxon>
        <taxon>Zygosaccharomyces</taxon>
    </lineage>
</organism>
<evidence type="ECO:0000256" key="1">
    <source>
        <dbReference type="SAM" id="Phobius"/>
    </source>
</evidence>
<reference evidence="3" key="1">
    <citation type="journal article" date="2013" name="Genome Announc.">
        <title>Genome sequence of the food spoilage yeast Zygosaccharomyces bailii CLIB 213(T).</title>
        <authorList>
            <person name="Galeote V."/>
            <person name="Bigey F."/>
            <person name="Devillers H."/>
            <person name="Neuveglise C."/>
            <person name="Dequin S."/>
        </authorList>
    </citation>
    <scope>NUCLEOTIDE SEQUENCE [LARGE SCALE GENOMIC DNA]</scope>
    <source>
        <strain evidence="3">CLIB 213 / ATCC 58445 / CBS 680 / CCRC 21525 / NBRC 1098 / NCYC 1416 / NRRL Y-2227</strain>
    </source>
</reference>
<evidence type="ECO:0000313" key="3">
    <source>
        <dbReference type="Proteomes" id="UP000019375"/>
    </source>
</evidence>
<dbReference type="Proteomes" id="UP000019375">
    <property type="component" value="Unassembled WGS sequence"/>
</dbReference>
<keyword evidence="1" id="KW-0472">Membrane</keyword>
<name>A0A8J2T6F0_ZYGB2</name>
<keyword evidence="3" id="KW-1185">Reference proteome</keyword>
<sequence>MGWFIIKIIATVAAILLGSEWLFKTFYLNLKRDFKQLAEDEQSNITSTRKENETALYRNFLIPLGFPLVTGLGLSLKYKIRNGNFADVWNAIMELSEDNTIRFIDEPNGVALPIINGIAKHILDKHLATYVGNVGIAVSPSRMSGFVMTIATMMASIKYKTLPHLLTSLPREKLANIDILLIDSWETLKKLKNCEHWYKLIVVCEAGSAPIEGITNVTSWDQFVDGYREEKKYAYSPSEENTDDIKTLLLCTSPSNHTTSFGQGCLVSGIASFVRSFPMDHELSRNDVLTVAGKFTTKNLSLQIWQRVFAVLLHGGSVNFEEKANAYEWYHTTLLLVDYDSLITAMKSALEKNRSFFQKLKHRWATALLSEGVFTKAGQLPLKSIGNLRCVYLTDQTENLSVINSFPKTIPKFRKGGAVSAVNTFQLNNIRAFLGSRVIFEFYCVFTVMGPIAHTNFYDYRMLPPSVGATFSFYGPLTTSLEGKIVKTDQNPEFDIAKKQGMLCIRGFTIGKPVEPSRLQSAKELSSHFGGGEGWMPLVGIFGLWGQDGCLYLYN</sequence>
<protein>
    <submittedName>
        <fullName evidence="2">ZYBA0S03-10814g1_1</fullName>
    </submittedName>
</protein>
<accession>A0A8J2T6F0</accession>